<organism evidence="2">
    <name type="scientific">Anguilla anguilla</name>
    <name type="common">European freshwater eel</name>
    <name type="synonym">Muraena anguilla</name>
    <dbReference type="NCBI Taxonomy" id="7936"/>
    <lineage>
        <taxon>Eukaryota</taxon>
        <taxon>Metazoa</taxon>
        <taxon>Chordata</taxon>
        <taxon>Craniata</taxon>
        <taxon>Vertebrata</taxon>
        <taxon>Euteleostomi</taxon>
        <taxon>Actinopterygii</taxon>
        <taxon>Neopterygii</taxon>
        <taxon>Teleostei</taxon>
        <taxon>Anguilliformes</taxon>
        <taxon>Anguillidae</taxon>
        <taxon>Anguilla</taxon>
    </lineage>
</organism>
<name>A0A0E9TJB8_ANGAN</name>
<dbReference type="AlphaFoldDB" id="A0A0E9TJB8"/>
<protein>
    <submittedName>
        <fullName evidence="2">Uncharacterized protein</fullName>
    </submittedName>
</protein>
<sequence>MRRSDPRSPLQAISPAPPVDVSFPGIECDLPQNVS</sequence>
<proteinExistence type="predicted"/>
<dbReference type="EMBL" id="GBXM01055587">
    <property type="protein sequence ID" value="JAH52990.1"/>
    <property type="molecule type" value="Transcribed_RNA"/>
</dbReference>
<accession>A0A0E9TJB8</accession>
<reference evidence="2" key="1">
    <citation type="submission" date="2014-11" db="EMBL/GenBank/DDBJ databases">
        <authorList>
            <person name="Amaro Gonzalez C."/>
        </authorList>
    </citation>
    <scope>NUCLEOTIDE SEQUENCE</scope>
</reference>
<evidence type="ECO:0000256" key="1">
    <source>
        <dbReference type="SAM" id="MobiDB-lite"/>
    </source>
</evidence>
<evidence type="ECO:0000313" key="2">
    <source>
        <dbReference type="EMBL" id="JAH52990.1"/>
    </source>
</evidence>
<reference evidence="2" key="2">
    <citation type="journal article" date="2015" name="Fish Shellfish Immunol.">
        <title>Early steps in the European eel (Anguilla anguilla)-Vibrio vulnificus interaction in the gills: Role of the RtxA13 toxin.</title>
        <authorList>
            <person name="Callol A."/>
            <person name="Pajuelo D."/>
            <person name="Ebbesson L."/>
            <person name="Teles M."/>
            <person name="MacKenzie S."/>
            <person name="Amaro C."/>
        </authorList>
    </citation>
    <scope>NUCLEOTIDE SEQUENCE</scope>
</reference>
<feature type="region of interest" description="Disordered" evidence="1">
    <location>
        <begin position="1"/>
        <end position="35"/>
    </location>
</feature>